<sequence length="72" mass="7524">MKLGMGLRMLLAAVLIGGAMLGIAAIFYAPPNDAAPGSRTPDWALLAAAGAAFLIGRLVIRSGPRPRPKQRR</sequence>
<gene>
    <name evidence="2" type="ORF">HNP60_000230</name>
</gene>
<organism evidence="2 3">
    <name type="scientific">Sphingobium lignivorans</name>
    <dbReference type="NCBI Taxonomy" id="2735886"/>
    <lineage>
        <taxon>Bacteria</taxon>
        <taxon>Pseudomonadati</taxon>
        <taxon>Pseudomonadota</taxon>
        <taxon>Alphaproteobacteria</taxon>
        <taxon>Sphingomonadales</taxon>
        <taxon>Sphingomonadaceae</taxon>
        <taxon>Sphingobium</taxon>
    </lineage>
</organism>
<feature type="transmembrane region" description="Helical" evidence="1">
    <location>
        <begin position="7"/>
        <end position="31"/>
    </location>
</feature>
<accession>A0ABR6NAF0</accession>
<evidence type="ECO:0000313" key="3">
    <source>
        <dbReference type="Proteomes" id="UP001138540"/>
    </source>
</evidence>
<dbReference type="Proteomes" id="UP001138540">
    <property type="component" value="Unassembled WGS sequence"/>
</dbReference>
<keyword evidence="1" id="KW-1133">Transmembrane helix</keyword>
<keyword evidence="3" id="KW-1185">Reference proteome</keyword>
<feature type="transmembrane region" description="Helical" evidence="1">
    <location>
        <begin position="43"/>
        <end position="60"/>
    </location>
</feature>
<dbReference type="EMBL" id="JACHKA010000001">
    <property type="protein sequence ID" value="MBB5984256.1"/>
    <property type="molecule type" value="Genomic_DNA"/>
</dbReference>
<evidence type="ECO:0000313" key="2">
    <source>
        <dbReference type="EMBL" id="MBB5984256.1"/>
    </source>
</evidence>
<reference evidence="2 3" key="1">
    <citation type="submission" date="2020-08" db="EMBL/GenBank/DDBJ databases">
        <title>Exploring microbial biodiversity for novel pathways involved in the catabolism of aromatic compounds derived from lignin.</title>
        <authorList>
            <person name="Elkins J."/>
        </authorList>
    </citation>
    <scope>NUCLEOTIDE SEQUENCE [LARGE SCALE GENOMIC DNA]</scope>
    <source>
        <strain evidence="2 3">B1D3A</strain>
    </source>
</reference>
<keyword evidence="1" id="KW-0812">Transmembrane</keyword>
<keyword evidence="1" id="KW-0472">Membrane</keyword>
<evidence type="ECO:0000256" key="1">
    <source>
        <dbReference type="SAM" id="Phobius"/>
    </source>
</evidence>
<proteinExistence type="predicted"/>
<protein>
    <submittedName>
        <fullName evidence="2">Uncharacterized protein</fullName>
    </submittedName>
</protein>
<comment type="caution">
    <text evidence="2">The sequence shown here is derived from an EMBL/GenBank/DDBJ whole genome shotgun (WGS) entry which is preliminary data.</text>
</comment>
<name>A0ABR6NAF0_9SPHN</name>